<dbReference type="OrthoDB" id="5741235at2"/>
<evidence type="ECO:0000256" key="6">
    <source>
        <dbReference type="ARBA" id="ARBA00037937"/>
    </source>
</evidence>
<keyword evidence="9" id="KW-0969">Cilium</keyword>
<keyword evidence="8" id="KW-0732">Signal</keyword>
<dbReference type="EMBL" id="GG657899">
    <property type="protein sequence ID" value="EEF79171.1"/>
    <property type="molecule type" value="Genomic_DNA"/>
</dbReference>
<name>C0N6X6_9GAMM</name>
<protein>
    <recommendedName>
        <fullName evidence="7">Flagellar protein</fullName>
    </recommendedName>
</protein>
<keyword evidence="10" id="KW-1185">Reference proteome</keyword>
<keyword evidence="3 7" id="KW-1133">Transmembrane helix</keyword>
<feature type="transmembrane region" description="Helical" evidence="7">
    <location>
        <begin position="43"/>
        <end position="60"/>
    </location>
</feature>
<dbReference type="PANTHER" id="PTHR38766:SF1">
    <property type="entry name" value="FLAGELLAR PROTEIN FLIO"/>
    <property type="match status" value="1"/>
</dbReference>
<evidence type="ECO:0000313" key="9">
    <source>
        <dbReference type="EMBL" id="EEF79171.1"/>
    </source>
</evidence>
<keyword evidence="2 7" id="KW-0812">Transmembrane</keyword>
<dbReference type="InterPro" id="IPR052205">
    <property type="entry name" value="FliO/MopB"/>
</dbReference>
<evidence type="ECO:0000256" key="3">
    <source>
        <dbReference type="ARBA" id="ARBA00022989"/>
    </source>
</evidence>
<dbReference type="NCBIfam" id="TIGR03500">
    <property type="entry name" value="FliO_TIGR"/>
    <property type="match status" value="1"/>
</dbReference>
<evidence type="ECO:0000256" key="2">
    <source>
        <dbReference type="ARBA" id="ARBA00022692"/>
    </source>
</evidence>
<feature type="chain" id="PRO_5002899584" description="Flagellar protein" evidence="8">
    <location>
        <begin position="20"/>
        <end position="143"/>
    </location>
</feature>
<keyword evidence="1 7" id="KW-1003">Cell membrane</keyword>
<dbReference type="Pfam" id="PF04347">
    <property type="entry name" value="FliO"/>
    <property type="match status" value="1"/>
</dbReference>
<dbReference type="GO" id="GO:0005886">
    <property type="term" value="C:plasma membrane"/>
    <property type="evidence" value="ECO:0007669"/>
    <property type="project" value="UniProtKB-SubCell"/>
</dbReference>
<dbReference type="InterPro" id="IPR022781">
    <property type="entry name" value="Flagellar_biosynth_FliO"/>
</dbReference>
<comment type="similarity">
    <text evidence="6 7">Belongs to the FliO/MopB family.</text>
</comment>
<keyword evidence="5 7" id="KW-0975">Bacterial flagellum</keyword>
<comment type="subcellular location">
    <subcellularLocation>
        <location evidence="7">Cell membrane</location>
    </subcellularLocation>
    <subcellularLocation>
        <location evidence="7">Bacterial flagellum basal body</location>
    </subcellularLocation>
</comment>
<sequence>MRRFVTQASMLLLSMPLFAAEQTEKARTLTESPLSAVNLLQTLMGLLLVLACVVLVAWLLKRTNSFHTAANGKLKVIAGIPLGSRERAVLVQIGDEQILLGVTPQQINTLHKLETPLSVASSNGISSDFAGKLRKIMQQRGDK</sequence>
<organism evidence="9 10">
    <name type="scientific">Methylophaga thiooxydans DMS010</name>
    <dbReference type="NCBI Taxonomy" id="637616"/>
    <lineage>
        <taxon>Bacteria</taxon>
        <taxon>Pseudomonadati</taxon>
        <taxon>Pseudomonadota</taxon>
        <taxon>Gammaproteobacteria</taxon>
        <taxon>Thiotrichales</taxon>
        <taxon>Piscirickettsiaceae</taxon>
        <taxon>Methylophaga</taxon>
    </lineage>
</organism>
<dbReference type="AlphaFoldDB" id="C0N6X6"/>
<dbReference type="GO" id="GO:0009425">
    <property type="term" value="C:bacterial-type flagellum basal body"/>
    <property type="evidence" value="ECO:0007669"/>
    <property type="project" value="UniProtKB-SubCell"/>
</dbReference>
<accession>C0N6X6</accession>
<keyword evidence="4 7" id="KW-0472">Membrane</keyword>
<evidence type="ECO:0000256" key="8">
    <source>
        <dbReference type="SAM" id="SignalP"/>
    </source>
</evidence>
<dbReference type="HOGENOM" id="CLU_113213_2_2_6"/>
<proteinExistence type="inferred from homology"/>
<gene>
    <name evidence="9" type="ORF">MDMS009_1758</name>
</gene>
<evidence type="ECO:0000256" key="7">
    <source>
        <dbReference type="RuleBase" id="RU362064"/>
    </source>
</evidence>
<feature type="signal peptide" evidence="8">
    <location>
        <begin position="1"/>
        <end position="19"/>
    </location>
</feature>
<evidence type="ECO:0000256" key="1">
    <source>
        <dbReference type="ARBA" id="ARBA00022475"/>
    </source>
</evidence>
<dbReference type="GO" id="GO:0044781">
    <property type="term" value="P:bacterial-type flagellum organization"/>
    <property type="evidence" value="ECO:0007669"/>
    <property type="project" value="UniProtKB-UniRule"/>
</dbReference>
<reference evidence="9 10" key="1">
    <citation type="journal article" date="2011" name="J. Bacteriol.">
        <title>Draft genome sequence of the chemolithoheterotrophic, halophilic methylotroph Methylophaga thiooxydans DMS010.</title>
        <authorList>
            <person name="Boden R."/>
            <person name="Ferriera S."/>
            <person name="Johnson J."/>
            <person name="Kelly D.P."/>
            <person name="Murrell J.C."/>
            <person name="Schafer H."/>
        </authorList>
    </citation>
    <scope>NUCLEOTIDE SEQUENCE [LARGE SCALE GENOMIC DNA]</scope>
    <source>
        <strain evidence="9 10">DMS010</strain>
    </source>
</reference>
<evidence type="ECO:0000256" key="5">
    <source>
        <dbReference type="ARBA" id="ARBA00023143"/>
    </source>
</evidence>
<keyword evidence="9" id="KW-0966">Cell projection</keyword>
<dbReference type="PANTHER" id="PTHR38766">
    <property type="entry name" value="FLAGELLAR PROTEIN FLIO"/>
    <property type="match status" value="1"/>
</dbReference>
<keyword evidence="9" id="KW-0282">Flagellum</keyword>
<evidence type="ECO:0000313" key="10">
    <source>
        <dbReference type="Proteomes" id="UP000004679"/>
    </source>
</evidence>
<dbReference type="Proteomes" id="UP000004679">
    <property type="component" value="Unassembled WGS sequence"/>
</dbReference>
<evidence type="ECO:0000256" key="4">
    <source>
        <dbReference type="ARBA" id="ARBA00023136"/>
    </source>
</evidence>